<dbReference type="PANTHER" id="PTHR24412:SF401">
    <property type="entry name" value="FI11917P"/>
    <property type="match status" value="1"/>
</dbReference>
<comment type="caution">
    <text evidence="3">The sequence shown here is derived from an EMBL/GenBank/DDBJ whole genome shotgun (WGS) entry which is preliminary data.</text>
</comment>
<dbReference type="InterPro" id="IPR015915">
    <property type="entry name" value="Kelch-typ_b-propeller"/>
</dbReference>
<accession>A0A8S2Y799</accession>
<evidence type="ECO:0000256" key="2">
    <source>
        <dbReference type="ARBA" id="ARBA00022737"/>
    </source>
</evidence>
<feature type="non-terminal residue" evidence="3">
    <location>
        <position position="1"/>
    </location>
</feature>
<dbReference type="Proteomes" id="UP000682733">
    <property type="component" value="Unassembled WGS sequence"/>
</dbReference>
<dbReference type="SMART" id="SM00612">
    <property type="entry name" value="Kelch"/>
    <property type="match status" value="2"/>
</dbReference>
<evidence type="ECO:0008006" key="5">
    <source>
        <dbReference type="Google" id="ProtNLM"/>
    </source>
</evidence>
<reference evidence="3" key="1">
    <citation type="submission" date="2021-02" db="EMBL/GenBank/DDBJ databases">
        <authorList>
            <person name="Nowell W R."/>
        </authorList>
    </citation>
    <scope>NUCLEOTIDE SEQUENCE</scope>
</reference>
<keyword evidence="1" id="KW-0880">Kelch repeat</keyword>
<dbReference type="EMBL" id="CAJOBA010106587">
    <property type="protein sequence ID" value="CAF4539544.1"/>
    <property type="molecule type" value="Genomic_DNA"/>
</dbReference>
<evidence type="ECO:0000313" key="4">
    <source>
        <dbReference type="Proteomes" id="UP000682733"/>
    </source>
</evidence>
<sequence length="94" mass="10472">GVGVIDWSIYALGGSSGRIFHNSVERYSARSDTWEFVSPMNMQRIGLAVTTNNRLLFALGGYDGKKRLNDVESYNPDLNTWTKEVPMLTNRSGA</sequence>
<dbReference type="InterPro" id="IPR006652">
    <property type="entry name" value="Kelch_1"/>
</dbReference>
<proteinExistence type="predicted"/>
<protein>
    <recommendedName>
        <fullName evidence="5">Kelch-like protein</fullName>
    </recommendedName>
</protein>
<dbReference type="Gene3D" id="2.120.10.80">
    <property type="entry name" value="Kelch-type beta propeller"/>
    <property type="match status" value="1"/>
</dbReference>
<dbReference type="SUPFAM" id="SSF117281">
    <property type="entry name" value="Kelch motif"/>
    <property type="match status" value="1"/>
</dbReference>
<keyword evidence="2" id="KW-0677">Repeat</keyword>
<gene>
    <name evidence="3" type="ORF">TMI583_LOCUS49306</name>
</gene>
<dbReference type="PANTHER" id="PTHR24412">
    <property type="entry name" value="KELCH PROTEIN"/>
    <property type="match status" value="1"/>
</dbReference>
<feature type="non-terminal residue" evidence="3">
    <location>
        <position position="94"/>
    </location>
</feature>
<evidence type="ECO:0000256" key="1">
    <source>
        <dbReference type="ARBA" id="ARBA00022441"/>
    </source>
</evidence>
<organism evidence="3 4">
    <name type="scientific">Didymodactylos carnosus</name>
    <dbReference type="NCBI Taxonomy" id="1234261"/>
    <lineage>
        <taxon>Eukaryota</taxon>
        <taxon>Metazoa</taxon>
        <taxon>Spiralia</taxon>
        <taxon>Gnathifera</taxon>
        <taxon>Rotifera</taxon>
        <taxon>Eurotatoria</taxon>
        <taxon>Bdelloidea</taxon>
        <taxon>Philodinida</taxon>
        <taxon>Philodinidae</taxon>
        <taxon>Didymodactylos</taxon>
    </lineage>
</organism>
<evidence type="ECO:0000313" key="3">
    <source>
        <dbReference type="EMBL" id="CAF4539544.1"/>
    </source>
</evidence>
<name>A0A8S2Y799_9BILA</name>
<dbReference type="Pfam" id="PF01344">
    <property type="entry name" value="Kelch_1"/>
    <property type="match status" value="2"/>
</dbReference>
<dbReference type="AlphaFoldDB" id="A0A8S2Y799"/>